<name>A0ABW4GQP1_9ACTN</name>
<sequence>MPGEQARRSAEQEVRRLVEAALALLNLLVPDPAAARRIRSELIAALALPPGRAEIAALTVLAGNPVLADWMREQRKRRYRDVPRHLFVSMPEQITVGREFSVVAWVARSKGDHQVSAPLTPFDVGRQGTAITVTVEAPGLVFLEHQRIRLRVPQDEDSAPVEFGLRGMRTGAHDIHVRAFESGRFLGGVSARTIVHEDAVPNHLTNLQGELPSTPGDPGQVTLEVSQVSGGKYSFHLLGPGLDDDSVVRRLGGGIEEVVKELVAELSKFANNSPYSTTAARRDRLRNLGVDLWRRAVPEEIRARFWELADGISSFAVLNAADTLPWELLHPMDGHHDRGFLVDQFPVVRAVDGQEPAGHLSIRSAAYVTSKRAPRNASDEIRGVQELLGTGVHHRGHITTLGQLSAMLVAPPSVLHFSCHHEFNEQSGSVLRLDEGPFRPSDLATAVAKSSLINATPIVFLNACRTAAEVRRLSRPMGWASQFMAAGAGVFLGTLWPLQSGSARTFAEAFYESFAKKKKPLGRAVSDAREQVRKEDGDPTWLAYTVYGDPAVRVGVPDQGAS</sequence>
<keyword evidence="3" id="KW-1185">Reference proteome</keyword>
<organism evidence="2 3">
    <name type="scientific">Nonomuraea guangzhouensis</name>
    <dbReference type="NCBI Taxonomy" id="1291555"/>
    <lineage>
        <taxon>Bacteria</taxon>
        <taxon>Bacillati</taxon>
        <taxon>Actinomycetota</taxon>
        <taxon>Actinomycetes</taxon>
        <taxon>Streptosporangiales</taxon>
        <taxon>Streptosporangiaceae</taxon>
        <taxon>Nonomuraea</taxon>
    </lineage>
</organism>
<dbReference type="EMBL" id="JBHUCM010000045">
    <property type="protein sequence ID" value="MFD1545082.1"/>
    <property type="molecule type" value="Genomic_DNA"/>
</dbReference>
<gene>
    <name evidence="2" type="ORF">ACFSJ0_49135</name>
</gene>
<comment type="caution">
    <text evidence="2">The sequence shown here is derived from an EMBL/GenBank/DDBJ whole genome shotgun (WGS) entry which is preliminary data.</text>
</comment>
<dbReference type="RefSeq" id="WP_219529035.1">
    <property type="nucleotide sequence ID" value="NZ_JAHKRM010000005.1"/>
</dbReference>
<proteinExistence type="predicted"/>
<reference evidence="3" key="1">
    <citation type="journal article" date="2019" name="Int. J. Syst. Evol. Microbiol.">
        <title>The Global Catalogue of Microorganisms (GCM) 10K type strain sequencing project: providing services to taxonomists for standard genome sequencing and annotation.</title>
        <authorList>
            <consortium name="The Broad Institute Genomics Platform"/>
            <consortium name="The Broad Institute Genome Sequencing Center for Infectious Disease"/>
            <person name="Wu L."/>
            <person name="Ma J."/>
        </authorList>
    </citation>
    <scope>NUCLEOTIDE SEQUENCE [LARGE SCALE GENOMIC DNA]</scope>
    <source>
        <strain evidence="3">CGMCC 1.15399</strain>
    </source>
</reference>
<dbReference type="InterPro" id="IPR024983">
    <property type="entry name" value="CHAT_dom"/>
</dbReference>
<feature type="domain" description="CHAT" evidence="1">
    <location>
        <begin position="323"/>
        <end position="548"/>
    </location>
</feature>
<evidence type="ECO:0000313" key="3">
    <source>
        <dbReference type="Proteomes" id="UP001597097"/>
    </source>
</evidence>
<evidence type="ECO:0000313" key="2">
    <source>
        <dbReference type="EMBL" id="MFD1545082.1"/>
    </source>
</evidence>
<protein>
    <submittedName>
        <fullName evidence="2">CHAT domain-containing protein</fullName>
    </submittedName>
</protein>
<accession>A0ABW4GQP1</accession>
<evidence type="ECO:0000259" key="1">
    <source>
        <dbReference type="Pfam" id="PF12770"/>
    </source>
</evidence>
<dbReference type="Pfam" id="PF12770">
    <property type="entry name" value="CHAT"/>
    <property type="match status" value="1"/>
</dbReference>
<dbReference type="Proteomes" id="UP001597097">
    <property type="component" value="Unassembled WGS sequence"/>
</dbReference>